<evidence type="ECO:0000256" key="1">
    <source>
        <dbReference type="SAM" id="MobiDB-lite"/>
    </source>
</evidence>
<feature type="transmembrane region" description="Helical" evidence="2">
    <location>
        <begin position="395"/>
        <end position="414"/>
    </location>
</feature>
<evidence type="ECO:0008006" key="6">
    <source>
        <dbReference type="Google" id="ProtNLM"/>
    </source>
</evidence>
<keyword evidence="5" id="KW-1185">Reference proteome</keyword>
<name>A0A8J4DK64_9ACTN</name>
<evidence type="ECO:0000256" key="3">
    <source>
        <dbReference type="SAM" id="SignalP"/>
    </source>
</evidence>
<organism evidence="4 5">
    <name type="scientific">Spirilliplanes yamanashiensis</name>
    <dbReference type="NCBI Taxonomy" id="42233"/>
    <lineage>
        <taxon>Bacteria</taxon>
        <taxon>Bacillati</taxon>
        <taxon>Actinomycetota</taxon>
        <taxon>Actinomycetes</taxon>
        <taxon>Micromonosporales</taxon>
        <taxon>Micromonosporaceae</taxon>
        <taxon>Spirilliplanes</taxon>
    </lineage>
</organism>
<evidence type="ECO:0000313" key="4">
    <source>
        <dbReference type="EMBL" id="GIJ03735.1"/>
    </source>
</evidence>
<sequence>MPHAHRQSAALAATAVLASVVLPADPAAGAPAAPAPAPACAPAYAAEAGAQALGIHRLGGDTALDVRIAETRTGVAAPGSAATARPLGGTDGPDALTTPVTQTAPPQNPAATTRGPATRTAGPFTLRRATTSAHARWTPGLTCGTTTGPVTRAEARLGAAQAGDLLRAPAGLAAWNTTELARRGNAVHSVATAAVEPGTLRILDGAATVTIVRGPHLTAAIAPAKGTARVDYRPPVVEVTAPGTPPKRLTTPGATAEIPLDDRTESALLGALPALATVGGVPLPGMPPLPGVPTLPSGRPESAPAPDGTTLRVTLGTLKQATQGQAVAARAVAVRLEIVGPGRDKQGYAHPALDADFGVLEAAAVAPLPPSARAAAAAPEGGQGAGLPVTGTSTGAVAGVGLTLLAAGLLLVGWTTRRRRTT</sequence>
<feature type="compositionally biased region" description="Low complexity" evidence="1">
    <location>
        <begin position="109"/>
        <end position="121"/>
    </location>
</feature>
<reference evidence="4" key="1">
    <citation type="submission" date="2021-01" db="EMBL/GenBank/DDBJ databases">
        <title>Whole genome shotgun sequence of Spirilliplanes yamanashiensis NBRC 15828.</title>
        <authorList>
            <person name="Komaki H."/>
            <person name="Tamura T."/>
        </authorList>
    </citation>
    <scope>NUCLEOTIDE SEQUENCE</scope>
    <source>
        <strain evidence="4">NBRC 15828</strain>
    </source>
</reference>
<dbReference type="AlphaFoldDB" id="A0A8J4DK64"/>
<proteinExistence type="predicted"/>
<keyword evidence="3" id="KW-0732">Signal</keyword>
<feature type="signal peptide" evidence="3">
    <location>
        <begin position="1"/>
        <end position="24"/>
    </location>
</feature>
<keyword evidence="2" id="KW-1133">Transmembrane helix</keyword>
<keyword evidence="2" id="KW-0812">Transmembrane</keyword>
<keyword evidence="2" id="KW-0472">Membrane</keyword>
<protein>
    <recommendedName>
        <fullName evidence="6">Gram-positive cocci surface proteins LPxTG domain-containing protein</fullName>
    </recommendedName>
</protein>
<feature type="chain" id="PRO_5038999720" description="Gram-positive cocci surface proteins LPxTG domain-containing protein" evidence="3">
    <location>
        <begin position="25"/>
        <end position="422"/>
    </location>
</feature>
<evidence type="ECO:0000313" key="5">
    <source>
        <dbReference type="Proteomes" id="UP000652013"/>
    </source>
</evidence>
<evidence type="ECO:0000256" key="2">
    <source>
        <dbReference type="SAM" id="Phobius"/>
    </source>
</evidence>
<accession>A0A8J4DK64</accession>
<dbReference type="Proteomes" id="UP000652013">
    <property type="component" value="Unassembled WGS sequence"/>
</dbReference>
<dbReference type="RefSeq" id="WP_203939006.1">
    <property type="nucleotide sequence ID" value="NZ_BAAAGJ010000002.1"/>
</dbReference>
<feature type="region of interest" description="Disordered" evidence="1">
    <location>
        <begin position="75"/>
        <end position="121"/>
    </location>
</feature>
<gene>
    <name evidence="4" type="ORF">Sya03_30870</name>
</gene>
<comment type="caution">
    <text evidence="4">The sequence shown here is derived from an EMBL/GenBank/DDBJ whole genome shotgun (WGS) entry which is preliminary data.</text>
</comment>
<dbReference type="EMBL" id="BOOY01000024">
    <property type="protein sequence ID" value="GIJ03735.1"/>
    <property type="molecule type" value="Genomic_DNA"/>
</dbReference>